<dbReference type="PANTHER" id="PTHR43477">
    <property type="entry name" value="DIHYDROANTICAPSIN 7-DEHYDROGENASE"/>
    <property type="match status" value="1"/>
</dbReference>
<evidence type="ECO:0000313" key="5">
    <source>
        <dbReference type="Proteomes" id="UP001056012"/>
    </source>
</evidence>
<gene>
    <name evidence="4" type="ORF">yc1106_01777</name>
</gene>
<proteinExistence type="inferred from homology"/>
<dbReference type="OrthoDB" id="294295at2759"/>
<dbReference type="EMBL" id="CP089274">
    <property type="protein sequence ID" value="USP74503.1"/>
    <property type="molecule type" value="Genomic_DNA"/>
</dbReference>
<evidence type="ECO:0000256" key="1">
    <source>
        <dbReference type="ARBA" id="ARBA00006484"/>
    </source>
</evidence>
<accession>A0A9Q8Z556</accession>
<evidence type="ECO:0000256" key="3">
    <source>
        <dbReference type="ARBA" id="ARBA00023002"/>
    </source>
</evidence>
<dbReference type="InterPro" id="IPR002347">
    <property type="entry name" value="SDR_fam"/>
</dbReference>
<dbReference type="PANTHER" id="PTHR43477:SF1">
    <property type="entry name" value="DIHYDROANTICAPSIN 7-DEHYDROGENASE"/>
    <property type="match status" value="1"/>
</dbReference>
<keyword evidence="2" id="KW-0521">NADP</keyword>
<dbReference type="InterPro" id="IPR057571">
    <property type="entry name" value="SDR_PhqE-like"/>
</dbReference>
<keyword evidence="3" id="KW-0560">Oxidoreductase</keyword>
<evidence type="ECO:0000313" key="4">
    <source>
        <dbReference type="EMBL" id="USP74503.1"/>
    </source>
</evidence>
<dbReference type="SUPFAM" id="SSF51735">
    <property type="entry name" value="NAD(P)-binding Rossmann-fold domains"/>
    <property type="match status" value="1"/>
</dbReference>
<dbReference type="GO" id="GO:0016491">
    <property type="term" value="F:oxidoreductase activity"/>
    <property type="evidence" value="ECO:0007669"/>
    <property type="project" value="UniProtKB-KW"/>
</dbReference>
<keyword evidence="5" id="KW-1185">Reference proteome</keyword>
<dbReference type="InterPro" id="IPR036291">
    <property type="entry name" value="NAD(P)-bd_dom_sf"/>
</dbReference>
<comment type="similarity">
    <text evidence="1">Belongs to the short-chain dehydrogenases/reductases (SDR) family.</text>
</comment>
<sequence length="260" mass="27806">MAHPNHLQDAHVLVFGGTSGIGYAIANMALYNGAHVTISGSNTSKLEASLVSLRSNYPSLSQTKLDGFACDLSDTPNLEANLREVFEKATQGGQRKVDHITITAGGAPSLVQLADVEIDHNIKPINMRLLSCILISKLLASNPGHYMPISSHSSFTLTSGSNTSKPRPGWSLEATWGAAMEGLTRGLAVDLKPIRVNCVSMYAVDTPLLQAVKEHGGEGVIRELVDQTLVGELARPESTAEAYGWCMRDRLEVVLGALMV</sequence>
<dbReference type="AlphaFoldDB" id="A0A9Q8Z556"/>
<name>A0A9Q8Z556_CURCL</name>
<dbReference type="Gene3D" id="3.40.50.720">
    <property type="entry name" value="NAD(P)-binding Rossmann-like Domain"/>
    <property type="match status" value="1"/>
</dbReference>
<dbReference type="Proteomes" id="UP001056012">
    <property type="component" value="Chromosome 1"/>
</dbReference>
<dbReference type="VEuPathDB" id="FungiDB:yc1106_01777"/>
<dbReference type="PRINTS" id="PR00081">
    <property type="entry name" value="GDHRDH"/>
</dbReference>
<reference evidence="4" key="1">
    <citation type="submission" date="2021-12" db="EMBL/GenBank/DDBJ databases">
        <title>Curvularia clavata genome.</title>
        <authorList>
            <person name="Cao Y."/>
        </authorList>
    </citation>
    <scope>NUCLEOTIDE SEQUENCE</scope>
    <source>
        <strain evidence="4">Yc1106</strain>
    </source>
</reference>
<evidence type="ECO:0000256" key="2">
    <source>
        <dbReference type="ARBA" id="ARBA00022857"/>
    </source>
</evidence>
<dbReference type="InterPro" id="IPR051122">
    <property type="entry name" value="SDR_DHRS6-like"/>
</dbReference>
<protein>
    <submittedName>
        <fullName evidence="4">NAD(P)-binding protein</fullName>
    </submittedName>
</protein>
<dbReference type="Pfam" id="PF23441">
    <property type="entry name" value="SDR"/>
    <property type="match status" value="1"/>
</dbReference>
<organism evidence="4 5">
    <name type="scientific">Curvularia clavata</name>
    <dbReference type="NCBI Taxonomy" id="95742"/>
    <lineage>
        <taxon>Eukaryota</taxon>
        <taxon>Fungi</taxon>
        <taxon>Dikarya</taxon>
        <taxon>Ascomycota</taxon>
        <taxon>Pezizomycotina</taxon>
        <taxon>Dothideomycetes</taxon>
        <taxon>Pleosporomycetidae</taxon>
        <taxon>Pleosporales</taxon>
        <taxon>Pleosporineae</taxon>
        <taxon>Pleosporaceae</taxon>
        <taxon>Curvularia</taxon>
    </lineage>
</organism>